<dbReference type="Gene3D" id="3.30.420.10">
    <property type="entry name" value="Ribonuclease H-like superfamily/Ribonuclease H"/>
    <property type="match status" value="1"/>
</dbReference>
<dbReference type="InterPro" id="IPR036397">
    <property type="entry name" value="RNaseH_sf"/>
</dbReference>
<dbReference type="GO" id="GO:0015074">
    <property type="term" value="P:DNA integration"/>
    <property type="evidence" value="ECO:0007669"/>
    <property type="project" value="InterPro"/>
</dbReference>
<dbReference type="InterPro" id="IPR002492">
    <property type="entry name" value="Transposase_Tc1-like"/>
</dbReference>
<dbReference type="Pfam" id="PF01498">
    <property type="entry name" value="HTH_Tnp_Tc3_2"/>
    <property type="match status" value="1"/>
</dbReference>
<comment type="caution">
    <text evidence="3">The sequence shown here is derived from an EMBL/GenBank/DDBJ whole genome shotgun (WGS) entry which is preliminary data.</text>
</comment>
<dbReference type="PANTHER" id="PTHR23022:SF135">
    <property type="entry name" value="SI:DKEY-77F5.3"/>
    <property type="match status" value="1"/>
</dbReference>
<protein>
    <submittedName>
        <fullName evidence="3">Transposable element Tcb2 transposase</fullName>
    </submittedName>
</protein>
<dbReference type="PANTHER" id="PTHR23022">
    <property type="entry name" value="TRANSPOSABLE ELEMENT-RELATED"/>
    <property type="match status" value="1"/>
</dbReference>
<dbReference type="GO" id="GO:0006313">
    <property type="term" value="P:DNA transposition"/>
    <property type="evidence" value="ECO:0007669"/>
    <property type="project" value="InterPro"/>
</dbReference>
<evidence type="ECO:0000313" key="4">
    <source>
        <dbReference type="Proteomes" id="UP000762676"/>
    </source>
</evidence>
<dbReference type="EMBL" id="BMAT01009367">
    <property type="protein sequence ID" value="GFS05067.1"/>
    <property type="molecule type" value="Genomic_DNA"/>
</dbReference>
<feature type="domain" description="Transposase Tc1-like" evidence="1">
    <location>
        <begin position="79"/>
        <end position="123"/>
    </location>
</feature>
<keyword evidence="4" id="KW-1185">Reference proteome</keyword>
<sequence>MIRGVVSVSTVPHHFNVTRRTVYVTLQRERATRSQKDRLCRLGRRKTSDREDTFIRLSHLRDHFKTAGQTRAEINNIRQNNPISKCTVSRRLKTFGLHARRPACPTRLTPYNIRNRLDWARIHSFWPRPVWNNHMFSDESKSFLECQDGRKRVFRRVNERFIPQCLSQAIAFGGGSVMVWGGITAAGKTPLVTVHGNLTARRYIDEILRPHVVPTIHNQGLTFMQDNAPAHRARITNQFLYENNIPVLHPWPPYSPDLNPIEHLWDLLDCRVRMKSGTTYLNRQCSD</sequence>
<gene>
    <name evidence="3" type="ORF">ElyMa_004672300</name>
</gene>
<dbReference type="GO" id="GO:0003677">
    <property type="term" value="F:DNA binding"/>
    <property type="evidence" value="ECO:0007669"/>
    <property type="project" value="InterPro"/>
</dbReference>
<dbReference type="Proteomes" id="UP000762676">
    <property type="component" value="Unassembled WGS sequence"/>
</dbReference>
<dbReference type="AlphaFoldDB" id="A0AAV4I7S6"/>
<evidence type="ECO:0000259" key="1">
    <source>
        <dbReference type="Pfam" id="PF01498"/>
    </source>
</evidence>
<dbReference type="InterPro" id="IPR038717">
    <property type="entry name" value="Tc1-like_DDE_dom"/>
</dbReference>
<dbReference type="InterPro" id="IPR052338">
    <property type="entry name" value="Transposase_5"/>
</dbReference>
<evidence type="ECO:0000259" key="2">
    <source>
        <dbReference type="Pfam" id="PF13358"/>
    </source>
</evidence>
<reference evidence="3 4" key="1">
    <citation type="journal article" date="2021" name="Elife">
        <title>Chloroplast acquisition without the gene transfer in kleptoplastic sea slugs, Plakobranchus ocellatus.</title>
        <authorList>
            <person name="Maeda T."/>
            <person name="Takahashi S."/>
            <person name="Yoshida T."/>
            <person name="Shimamura S."/>
            <person name="Takaki Y."/>
            <person name="Nagai Y."/>
            <person name="Toyoda A."/>
            <person name="Suzuki Y."/>
            <person name="Arimoto A."/>
            <person name="Ishii H."/>
            <person name="Satoh N."/>
            <person name="Nishiyama T."/>
            <person name="Hasebe M."/>
            <person name="Maruyama T."/>
            <person name="Minagawa J."/>
            <person name="Obokata J."/>
            <person name="Shigenobu S."/>
        </authorList>
    </citation>
    <scope>NUCLEOTIDE SEQUENCE [LARGE SCALE GENOMIC DNA]</scope>
</reference>
<dbReference type="Pfam" id="PF13358">
    <property type="entry name" value="DDE_3"/>
    <property type="match status" value="1"/>
</dbReference>
<organism evidence="3 4">
    <name type="scientific">Elysia marginata</name>
    <dbReference type="NCBI Taxonomy" id="1093978"/>
    <lineage>
        <taxon>Eukaryota</taxon>
        <taxon>Metazoa</taxon>
        <taxon>Spiralia</taxon>
        <taxon>Lophotrochozoa</taxon>
        <taxon>Mollusca</taxon>
        <taxon>Gastropoda</taxon>
        <taxon>Heterobranchia</taxon>
        <taxon>Euthyneura</taxon>
        <taxon>Panpulmonata</taxon>
        <taxon>Sacoglossa</taxon>
        <taxon>Placobranchoidea</taxon>
        <taxon>Plakobranchidae</taxon>
        <taxon>Elysia</taxon>
    </lineage>
</organism>
<feature type="domain" description="Tc1-like transposase DDE" evidence="2">
    <location>
        <begin position="175"/>
        <end position="273"/>
    </location>
</feature>
<proteinExistence type="predicted"/>
<accession>A0AAV4I7S6</accession>
<evidence type="ECO:0000313" key="3">
    <source>
        <dbReference type="EMBL" id="GFS05067.1"/>
    </source>
</evidence>
<name>A0AAV4I7S6_9GAST</name>